<evidence type="ECO:0000313" key="2">
    <source>
        <dbReference type="Proteomes" id="UP000887013"/>
    </source>
</evidence>
<dbReference type="EMBL" id="BMAW01070399">
    <property type="protein sequence ID" value="GFT73025.1"/>
    <property type="molecule type" value="Genomic_DNA"/>
</dbReference>
<protein>
    <submittedName>
        <fullName evidence="1">Uncharacterized protein</fullName>
    </submittedName>
</protein>
<accession>A0A8X6PLJ7</accession>
<reference evidence="1" key="1">
    <citation type="submission" date="2020-08" db="EMBL/GenBank/DDBJ databases">
        <title>Multicomponent nature underlies the extraordinary mechanical properties of spider dragline silk.</title>
        <authorList>
            <person name="Kono N."/>
            <person name="Nakamura H."/>
            <person name="Mori M."/>
            <person name="Yoshida Y."/>
            <person name="Ohtoshi R."/>
            <person name="Malay A.D."/>
            <person name="Moran D.A.P."/>
            <person name="Tomita M."/>
            <person name="Numata K."/>
            <person name="Arakawa K."/>
        </authorList>
    </citation>
    <scope>NUCLEOTIDE SEQUENCE</scope>
</reference>
<gene>
    <name evidence="1" type="ORF">NPIL_340031</name>
</gene>
<dbReference type="AlphaFoldDB" id="A0A8X6PLJ7"/>
<evidence type="ECO:0000313" key="1">
    <source>
        <dbReference type="EMBL" id="GFT73025.1"/>
    </source>
</evidence>
<dbReference type="Proteomes" id="UP000887013">
    <property type="component" value="Unassembled WGS sequence"/>
</dbReference>
<name>A0A8X6PLJ7_NEPPI</name>
<sequence length="124" mass="14199">MTPQRIEFLSSSYLRLSPKGLHLLSIQNHFHRKKFQTTSSDNRWRSEETQLSNPKEFQLHQWETSIHLPLPSLLGERNLTALADVLPQGNHVVSYCTGRPTPVREKVVSTCTGRQGSERIPQIP</sequence>
<proteinExistence type="predicted"/>
<comment type="caution">
    <text evidence="1">The sequence shown here is derived from an EMBL/GenBank/DDBJ whole genome shotgun (WGS) entry which is preliminary data.</text>
</comment>
<organism evidence="1 2">
    <name type="scientific">Nephila pilipes</name>
    <name type="common">Giant wood spider</name>
    <name type="synonym">Nephila maculata</name>
    <dbReference type="NCBI Taxonomy" id="299642"/>
    <lineage>
        <taxon>Eukaryota</taxon>
        <taxon>Metazoa</taxon>
        <taxon>Ecdysozoa</taxon>
        <taxon>Arthropoda</taxon>
        <taxon>Chelicerata</taxon>
        <taxon>Arachnida</taxon>
        <taxon>Araneae</taxon>
        <taxon>Araneomorphae</taxon>
        <taxon>Entelegynae</taxon>
        <taxon>Araneoidea</taxon>
        <taxon>Nephilidae</taxon>
        <taxon>Nephila</taxon>
    </lineage>
</organism>
<keyword evidence="2" id="KW-1185">Reference proteome</keyword>